<dbReference type="InterPro" id="IPR018313">
    <property type="entry name" value="SBP_3_CS"/>
</dbReference>
<feature type="chain" id="PRO_5032957124" evidence="5">
    <location>
        <begin position="25"/>
        <end position="358"/>
    </location>
</feature>
<sequence length="358" mass="38522">MKRKLLSFVFGAAFGVAAVSAASAATLDDVKSKGHVQCGVSQGLPGFSNPDDKGNWTGIDVDLCRAIAAAIFGDPDKVNYTPLSAKERFTALQSGEIDVLSRNTTWTMQRDTALGLNFAGVNYYDGQGFMVRKSLGVTSALELAGAAVCTNTGTTTELNLADYFRANNMTYEVVAFEKADEVVRAYDEGRCDVYTTDQSGLYAQRLKLTNPEDHMVLPEVISKEPLGPVVRQGDDQWFNIVKWVLFAAVNAEELGVSSENAEESMKSTNPSIRRLLGVEGDFGPAVGLDKNWAYNVIKMVGNYGEMFDRNVGPDTPLGIARGLNALWTKGGIQYAPRSANGGCGHDDEPGCTCRGQAP</sequence>
<dbReference type="PANTHER" id="PTHR30085:SF7">
    <property type="entry name" value="AMINO-ACID ABC TRANSPORTER-BINDING PROTEIN YHDW-RELATED"/>
    <property type="match status" value="1"/>
</dbReference>
<feature type="signal peptide" evidence="5">
    <location>
        <begin position="1"/>
        <end position="24"/>
    </location>
</feature>
<dbReference type="InterPro" id="IPR001638">
    <property type="entry name" value="Solute-binding_3/MltF_N"/>
</dbReference>
<dbReference type="AlphaFoldDB" id="A0A7S8HB30"/>
<name>A0A7S8HB30_9HYPH</name>
<evidence type="ECO:0000256" key="1">
    <source>
        <dbReference type="ARBA" id="ARBA00010333"/>
    </source>
</evidence>
<evidence type="ECO:0000313" key="7">
    <source>
        <dbReference type="EMBL" id="QPC41728.1"/>
    </source>
</evidence>
<dbReference type="CDD" id="cd13692">
    <property type="entry name" value="PBP2_BztA"/>
    <property type="match status" value="1"/>
</dbReference>
<dbReference type="SMART" id="SM00062">
    <property type="entry name" value="PBPb"/>
    <property type="match status" value="1"/>
</dbReference>
<dbReference type="EMBL" id="CP058214">
    <property type="protein sequence ID" value="QPC41728.1"/>
    <property type="molecule type" value="Genomic_DNA"/>
</dbReference>
<evidence type="ECO:0000256" key="2">
    <source>
        <dbReference type="ARBA" id="ARBA00022448"/>
    </source>
</evidence>
<keyword evidence="2" id="KW-0813">Transport</keyword>
<dbReference type="Pfam" id="PF00497">
    <property type="entry name" value="SBP_bac_3"/>
    <property type="match status" value="1"/>
</dbReference>
<keyword evidence="8" id="KW-1185">Reference proteome</keyword>
<protein>
    <submittedName>
        <fullName evidence="7">Amino acid ABC transporter substrate-binding protein</fullName>
    </submittedName>
</protein>
<dbReference type="Gene3D" id="3.40.190.10">
    <property type="entry name" value="Periplasmic binding protein-like II"/>
    <property type="match status" value="2"/>
</dbReference>
<comment type="similarity">
    <text evidence="1 4">Belongs to the bacterial solute-binding protein 3 family.</text>
</comment>
<dbReference type="KEGG" id="kmn:HW532_02725"/>
<feature type="domain" description="Solute-binding protein family 3/N-terminal" evidence="6">
    <location>
        <begin position="35"/>
        <end position="264"/>
    </location>
</feature>
<dbReference type="PANTHER" id="PTHR30085">
    <property type="entry name" value="AMINO ACID ABC TRANSPORTER PERMEASE"/>
    <property type="match status" value="1"/>
</dbReference>
<dbReference type="InterPro" id="IPR051455">
    <property type="entry name" value="Bact_solute-bind_prot3"/>
</dbReference>
<dbReference type="SUPFAM" id="SSF53850">
    <property type="entry name" value="Periplasmic binding protein-like II"/>
    <property type="match status" value="1"/>
</dbReference>
<gene>
    <name evidence="7" type="ORF">HW532_02725</name>
</gene>
<evidence type="ECO:0000256" key="3">
    <source>
        <dbReference type="ARBA" id="ARBA00022729"/>
    </source>
</evidence>
<evidence type="ECO:0000259" key="6">
    <source>
        <dbReference type="SMART" id="SM00062"/>
    </source>
</evidence>
<dbReference type="Proteomes" id="UP000593594">
    <property type="component" value="Chromosome"/>
</dbReference>
<dbReference type="PROSITE" id="PS01039">
    <property type="entry name" value="SBP_BACTERIAL_3"/>
    <property type="match status" value="1"/>
</dbReference>
<evidence type="ECO:0000256" key="5">
    <source>
        <dbReference type="SAM" id="SignalP"/>
    </source>
</evidence>
<organism evidence="7 8">
    <name type="scientific">Kaustia mangrovi</name>
    <dbReference type="NCBI Taxonomy" id="2593653"/>
    <lineage>
        <taxon>Bacteria</taxon>
        <taxon>Pseudomonadati</taxon>
        <taxon>Pseudomonadota</taxon>
        <taxon>Alphaproteobacteria</taxon>
        <taxon>Hyphomicrobiales</taxon>
        <taxon>Parvibaculaceae</taxon>
        <taxon>Kaustia</taxon>
    </lineage>
</organism>
<keyword evidence="3 5" id="KW-0732">Signal</keyword>
<accession>A0A7S8HB30</accession>
<reference evidence="7 8" key="1">
    <citation type="submission" date="2020-06" db="EMBL/GenBank/DDBJ databases">
        <title>Genome sequence of 2 isolates from Red Sea Mangroves.</title>
        <authorList>
            <person name="Sefrji F."/>
            <person name="Michoud G."/>
            <person name="Merlino G."/>
            <person name="Daffonchio D."/>
        </authorList>
    </citation>
    <scope>NUCLEOTIDE SEQUENCE [LARGE SCALE GENOMIC DNA]</scope>
    <source>
        <strain evidence="7 8">R1DC25</strain>
    </source>
</reference>
<dbReference type="GO" id="GO:0006865">
    <property type="term" value="P:amino acid transport"/>
    <property type="evidence" value="ECO:0007669"/>
    <property type="project" value="TreeGrafter"/>
</dbReference>
<evidence type="ECO:0000313" key="8">
    <source>
        <dbReference type="Proteomes" id="UP000593594"/>
    </source>
</evidence>
<evidence type="ECO:0000256" key="4">
    <source>
        <dbReference type="RuleBase" id="RU003744"/>
    </source>
</evidence>
<proteinExistence type="inferred from homology"/>
<dbReference type="RefSeq" id="WP_213162951.1">
    <property type="nucleotide sequence ID" value="NZ_CP058214.1"/>
</dbReference>